<reference evidence="2" key="1">
    <citation type="journal article" date="2014" name="Nat. Genet.">
        <title>Genome of the human hookworm Necator americanus.</title>
        <authorList>
            <person name="Tang Y.T."/>
            <person name="Gao X."/>
            <person name="Rosa B.A."/>
            <person name="Abubucker S."/>
            <person name="Hallsworth-Pepin K."/>
            <person name="Martin J."/>
            <person name="Tyagi R."/>
            <person name="Heizer E."/>
            <person name="Zhang X."/>
            <person name="Bhonagiri-Palsikar V."/>
            <person name="Minx P."/>
            <person name="Warren W.C."/>
            <person name="Wang Q."/>
            <person name="Zhan B."/>
            <person name="Hotez P.J."/>
            <person name="Sternberg P.W."/>
            <person name="Dougall A."/>
            <person name="Gaze S.T."/>
            <person name="Mulvenna J."/>
            <person name="Sotillo J."/>
            <person name="Ranganathan S."/>
            <person name="Rabelo E.M."/>
            <person name="Wilson R.K."/>
            <person name="Felgner P.L."/>
            <person name="Bethony J."/>
            <person name="Hawdon J.M."/>
            <person name="Gasser R.B."/>
            <person name="Loukas A."/>
            <person name="Mitreva M."/>
        </authorList>
    </citation>
    <scope>NUCLEOTIDE SEQUENCE [LARGE SCALE GENOMIC DNA]</scope>
</reference>
<gene>
    <name evidence="1" type="ORF">NECAME_01767</name>
</gene>
<dbReference type="AlphaFoldDB" id="W2TMY0"/>
<protein>
    <submittedName>
        <fullName evidence="1">Uncharacterized protein</fullName>
    </submittedName>
</protein>
<proteinExistence type="predicted"/>
<accession>W2TMY0</accession>
<sequence length="97" mass="11194">MLAGHLHVNHDKAGFSPICLIANKEIERTMMFVYYISTQPVLVSSRSITSKVLVQKLSILMYFMSSHQRKVHTFGTGFHPLRSISFWELSILQFHID</sequence>
<evidence type="ECO:0000313" key="2">
    <source>
        <dbReference type="Proteomes" id="UP000053676"/>
    </source>
</evidence>
<dbReference type="KEGG" id="nai:NECAME_01767"/>
<evidence type="ECO:0000313" key="1">
    <source>
        <dbReference type="EMBL" id="ETN83460.1"/>
    </source>
</evidence>
<dbReference type="EMBL" id="KI658196">
    <property type="protein sequence ID" value="ETN83460.1"/>
    <property type="molecule type" value="Genomic_DNA"/>
</dbReference>
<name>W2TMY0_NECAM</name>
<dbReference type="Proteomes" id="UP000053676">
    <property type="component" value="Unassembled WGS sequence"/>
</dbReference>
<keyword evidence="2" id="KW-1185">Reference proteome</keyword>
<organism evidence="1 2">
    <name type="scientific">Necator americanus</name>
    <name type="common">Human hookworm</name>
    <dbReference type="NCBI Taxonomy" id="51031"/>
    <lineage>
        <taxon>Eukaryota</taxon>
        <taxon>Metazoa</taxon>
        <taxon>Ecdysozoa</taxon>
        <taxon>Nematoda</taxon>
        <taxon>Chromadorea</taxon>
        <taxon>Rhabditida</taxon>
        <taxon>Rhabditina</taxon>
        <taxon>Rhabditomorpha</taxon>
        <taxon>Strongyloidea</taxon>
        <taxon>Ancylostomatidae</taxon>
        <taxon>Bunostominae</taxon>
        <taxon>Necator</taxon>
    </lineage>
</organism>